<evidence type="ECO:0000256" key="2">
    <source>
        <dbReference type="RuleBase" id="RU364085"/>
    </source>
</evidence>
<keyword evidence="2" id="KW-0472">Membrane</keyword>
<feature type="compositionally biased region" description="Acidic residues" evidence="3">
    <location>
        <begin position="338"/>
        <end position="348"/>
    </location>
</feature>
<evidence type="ECO:0000256" key="3">
    <source>
        <dbReference type="SAM" id="MobiDB-lite"/>
    </source>
</evidence>
<geneLocation type="chloroplast" evidence="4"/>
<comment type="subcellular location">
    <subcellularLocation>
        <location evidence="1">Membrane</location>
        <topology evidence="1">Multi-pass membrane protein</topology>
    </subcellularLocation>
    <subcellularLocation>
        <location evidence="2">Plastid</location>
        <location evidence="2">Chloroplast inner membrane</location>
    </subcellularLocation>
</comment>
<comment type="similarity">
    <text evidence="2">Belongs to the TIC214 family.</text>
</comment>
<comment type="function">
    <text evidence="2">Involved in protein precursor import into chloroplasts. May be part of an intermediate translocation complex acting as a protein-conducting channel at the inner envelope.</text>
</comment>
<name>A0A8A2Z065_PEGHA</name>
<feature type="compositionally biased region" description="Basic and acidic residues" evidence="3">
    <location>
        <begin position="312"/>
        <end position="322"/>
    </location>
</feature>
<dbReference type="GO" id="GO:0009706">
    <property type="term" value="C:chloroplast inner membrane"/>
    <property type="evidence" value="ECO:0007669"/>
    <property type="project" value="UniProtKB-SubCell"/>
</dbReference>
<sequence>MRFHFYIWKVQKPKSSKVQKSSYNNPEIEIEKKKGRFVMIFQSFILGNLVSLCMKIINSVVVIGLYYGFLTTFSIGPSYLFLLRARVMEEGEEGTEKKVSATTGFIAGQLMMFISIYYAPLHLALGRPHTITVLALPYLLFHFFWNNHKHFFDYGSTTKNSMRNLSIQCVFLNNLIFQLFNHFILPSSMLARLVNIYMFRCNNKMLFVTSSFLGWLIGHILFMKWVGLVLVWIQQKNSIRSNVLIRSNKYLVSELRNSMARIFSILLFITCIYYLGRIPSPIFTKKLKVKETSETEEREESEEETDVEIETTFERRGTKQEQEVSAEEDPSPSLFSEEKEDPDKIEETEEIRVNRKEKKKTKHEFHFHFKETCDKNSPVYETSYLDGNQENSKLEIFKEKEEKYLLWFEKPLVTLLFDYKRWNRPFRYKKNNRFENAVRNEMSDYFFYTCRSDGKERISFTYPASLSTFLEMIQKKMFFFTTEQLYSDELDNHWSYTNEQKKNNLSNEFLNRMQALDKGSPTFDVFEKRTKLSNDETKKTYLPKIYDPLLHGPHRGRIKKKISPVIQNETYIKNSIGTIWINKIHGILFTNNYQESEKTINKFSRKSFSTEKGRSLFTEHEGEKIDSEDQIKILNFLFDTVMSDTNSQRIRKKSIGIKEIGKKIPRWSYKLIDDLEQEERENEENVAEDHAIRSRKAKRVVIFTDNQPNSDNYTNTKYTNNPDQGDEVTLIRYSQQSDFRRDIIKGSMRAQRRKSGAWELFQANVHSPLFLDRIDKAFTFSFDISGLLKAIFQNWMWKNKDEKLYDYTNEKTPKIDKKEEDKREKYKRKEKARIEIAEAWDTLLFAQVIRGYLLVTQSFLRKYILLPSFIIAKNIARMLLFQFPEWYEDLKDWNREMHVKCTYNGVQLSETEFPKNWLTDGIQIKILFPFSLKPWHRSKLQPPHKDPMKKKKGQKNDFCFLTVWGMETELPFGSPRKRRSFFEPIFKELKKKIKKWKTKSLIFLRILKEKTKFLQKVSKETQKWVVKNILFLKGRIKELSKINSIQLFKLREIDELGETKKDSIISNQMIDESSIKIRSMDWTNLSLTEKKMKDLINRTSIIRNQIEKITKAKKKRLITDESHISSNKTSYGAKIVESSKTRWQILKRRNTRLIRKSYIFIKFFIEKIYINIFFFILNIPKINAKLFLDSRKKMQIIDQNIHKNEVNQEKINKTTQNRIHWISTIKKSLSKISTKNSKIFCDLSSFSQSQAYVFYKLSQTQVINFSNFRSVLQYYGTSLFLKNEIKNDFQKQGIFYSELRHKPFCNFRINQWKNWLRGHYQYDLSGIKWSRLLPKKWRNKANQHGMAQNKDLNKRDSFGNNRLTHYEKQNFFEVDPLQNQKVNFKKPYRYDLLSYKSINYEDKKDSYIYRSLFQVNNKEEIFYNYKIEKRKLFAMLGAIPINNFLGENDIMYMEKISDRKYFDWRIFNFGLRNRVDIESWVNTGTKSNQNTKIRANNYQIIDEINKKGLFYLTVRQDEEINPSNQKRTCFDWMGMNEEILSRPISNLELWFFPEFVLLFNAYKMKPWIIPIKLLLFNFHGNENGNKNITGKKKEDFFRSSNKKKSREFENRSQKEKELAGQGNPRSDAQNQVSLGSVISNQEKDFDENYAGSDMKNRRKKKQYKSNTEAELDFFLKKYLRFQLRWDDSLNERIINNIKIYCLLLRLINPREIAISSIQRGEMSLDILMIQKDLTLTELMKKGILIIEPVRLSVKNDGEFFIYQTVSISLIHKNKREISKRYREKGYVDKKNLAESIPRHQRITGNRDKNHYDLLVTENILLPKRRRELRTLICFCFNSKNRNGMQRHPVFYNNVQNSGRILYKSKDLATEKLIKLKFFLWPNYRLEDLVCMNRYWFNTNNGSRFSMVRIHMYPQLKIR</sequence>
<reference evidence="4" key="1">
    <citation type="journal article" date="2020" name="Mitochondrial DNA Part B Resour">
        <title>Complete chloroplast genome sequence of Peganum harmala, an important medicinal plant.</title>
        <authorList>
            <person name="Zha X."/>
            <person name="Zhao P."/>
            <person name="Gao F."/>
            <person name="Zhou Y."/>
        </authorList>
    </citation>
    <scope>NUCLEOTIDE SEQUENCE</scope>
</reference>
<protein>
    <recommendedName>
        <fullName evidence="2">Protein TIC 214</fullName>
    </recommendedName>
    <alternativeName>
        <fullName evidence="2">Translocon at the inner envelope membrane of chloroplasts 214</fullName>
    </alternativeName>
</protein>
<feature type="transmembrane region" description="Helical" evidence="2">
    <location>
        <begin position="125"/>
        <end position="145"/>
    </location>
</feature>
<feature type="compositionally biased region" description="Acidic residues" evidence="3">
    <location>
        <begin position="296"/>
        <end position="311"/>
    </location>
</feature>
<organism evidence="4">
    <name type="scientific">Peganum harmala</name>
    <name type="common">Syrian rue</name>
    <name type="synonym">Harmal peganum</name>
    <dbReference type="NCBI Taxonomy" id="43879"/>
    <lineage>
        <taxon>Eukaryota</taxon>
        <taxon>Viridiplantae</taxon>
        <taxon>Streptophyta</taxon>
        <taxon>Embryophyta</taxon>
        <taxon>Tracheophyta</taxon>
        <taxon>Spermatophyta</taxon>
        <taxon>Magnoliopsida</taxon>
        <taxon>eudicotyledons</taxon>
        <taxon>Gunneridae</taxon>
        <taxon>Pentapetalae</taxon>
        <taxon>rosids</taxon>
        <taxon>malvids</taxon>
        <taxon>Sapindales</taxon>
        <taxon>Nitrariaceae</taxon>
        <taxon>Peganum</taxon>
    </lineage>
</organism>
<feature type="transmembrane region" description="Helical" evidence="2">
    <location>
        <begin position="99"/>
        <end position="119"/>
    </location>
</feature>
<feature type="region of interest" description="Disordered" evidence="3">
    <location>
        <begin position="289"/>
        <end position="348"/>
    </location>
</feature>
<gene>
    <name evidence="4" type="primary">ycf1</name>
    <name evidence="2" type="synonym">TIC214</name>
</gene>
<keyword evidence="2" id="KW-0813">Transport</keyword>
<dbReference type="Pfam" id="PF05758">
    <property type="entry name" value="Ycf1"/>
    <property type="match status" value="1"/>
</dbReference>
<feature type="transmembrane region" description="Helical" evidence="2">
    <location>
        <begin position="205"/>
        <end position="233"/>
    </location>
</feature>
<dbReference type="PANTHER" id="PTHR33163:SF40">
    <property type="entry name" value="PROTEIN TIC 214"/>
    <property type="match status" value="1"/>
</dbReference>
<keyword evidence="2" id="KW-1133">Transmembrane helix</keyword>
<comment type="subunit">
    <text evidence="2">Part of the Tic complex.</text>
</comment>
<feature type="transmembrane region" description="Helical" evidence="2">
    <location>
        <begin position="63"/>
        <end position="87"/>
    </location>
</feature>
<keyword evidence="2" id="KW-1001">Plastid inner membrane</keyword>
<dbReference type="EMBL" id="MK341054">
    <property type="protein sequence ID" value="QSX42984.1"/>
    <property type="molecule type" value="Genomic_DNA"/>
</dbReference>
<keyword evidence="2 4" id="KW-0934">Plastid</keyword>
<dbReference type="GO" id="GO:0015031">
    <property type="term" value="P:protein transport"/>
    <property type="evidence" value="ECO:0007669"/>
    <property type="project" value="UniProtKB-KW"/>
</dbReference>
<evidence type="ECO:0000313" key="4">
    <source>
        <dbReference type="EMBL" id="QSX42984.1"/>
    </source>
</evidence>
<keyword evidence="2" id="KW-0812">Transmembrane</keyword>
<feature type="transmembrane region" description="Helical" evidence="2">
    <location>
        <begin position="37"/>
        <end position="57"/>
    </location>
</feature>
<evidence type="ECO:0000256" key="1">
    <source>
        <dbReference type="ARBA" id="ARBA00004141"/>
    </source>
</evidence>
<proteinExistence type="inferred from homology"/>
<feature type="compositionally biased region" description="Basic and acidic residues" evidence="3">
    <location>
        <begin position="1606"/>
        <end position="1618"/>
    </location>
</feature>
<feature type="transmembrane region" description="Helical" evidence="2">
    <location>
        <begin position="165"/>
        <end position="185"/>
    </location>
</feature>
<feature type="transmembrane region" description="Helical" evidence="2">
    <location>
        <begin position="259"/>
        <end position="276"/>
    </location>
</feature>
<keyword evidence="2 4" id="KW-0150">Chloroplast</keyword>
<dbReference type="InterPro" id="IPR008896">
    <property type="entry name" value="TIC214"/>
</dbReference>
<feature type="region of interest" description="Disordered" evidence="3">
    <location>
        <begin position="1587"/>
        <end position="1630"/>
    </location>
</feature>
<accession>A0A8A2Z065</accession>
<keyword evidence="2" id="KW-0653">Protein transport</keyword>
<dbReference type="PANTHER" id="PTHR33163">
    <property type="entry name" value="PROTEIN TIC 214-RELATED"/>
    <property type="match status" value="1"/>
</dbReference>